<reference evidence="3" key="1">
    <citation type="journal article" date="2013" name="Nat. Genet.">
        <title>The duck genome and transcriptome provide insight into an avian influenza virus reservoir species.</title>
        <authorList>
            <person name="Huang Y."/>
            <person name="Li Y."/>
            <person name="Burt D.W."/>
            <person name="Chen H."/>
            <person name="Zhang Y."/>
            <person name="Qian W."/>
            <person name="Kim H."/>
            <person name="Gan S."/>
            <person name="Zhao Y."/>
            <person name="Li J."/>
            <person name="Yi K."/>
            <person name="Feng H."/>
            <person name="Zhu P."/>
            <person name="Li B."/>
            <person name="Liu Q."/>
            <person name="Fairley S."/>
            <person name="Magor K.E."/>
            <person name="Du Z."/>
            <person name="Hu X."/>
            <person name="Goodman L."/>
            <person name="Tafer H."/>
            <person name="Vignal A."/>
            <person name="Lee T."/>
            <person name="Kim K.W."/>
            <person name="Sheng Z."/>
            <person name="An Y."/>
            <person name="Searle S."/>
            <person name="Herrero J."/>
            <person name="Groenen M.A."/>
            <person name="Crooijmans R.P."/>
            <person name="Faraut T."/>
            <person name="Cai Q."/>
            <person name="Webster R.G."/>
            <person name="Aldridge J.R."/>
            <person name="Warren W.C."/>
            <person name="Bartschat S."/>
            <person name="Kehr S."/>
            <person name="Marz M."/>
            <person name="Stadler P.F."/>
            <person name="Smith J."/>
            <person name="Kraus R.H."/>
            <person name="Zhao Y."/>
            <person name="Ren L."/>
            <person name="Fei J."/>
            <person name="Morisson M."/>
            <person name="Kaiser P."/>
            <person name="Griffin D.K."/>
            <person name="Rao M."/>
            <person name="Pitel F."/>
            <person name="Wang J."/>
            <person name="Li N."/>
        </authorList>
    </citation>
    <scope>NUCLEOTIDE SEQUENCE [LARGE SCALE GENOMIC DNA]</scope>
</reference>
<proteinExistence type="predicted"/>
<protein>
    <submittedName>
        <fullName evidence="2">Uncharacterized protein</fullName>
    </submittedName>
</protein>
<evidence type="ECO:0000256" key="1">
    <source>
        <dbReference type="SAM" id="MobiDB-lite"/>
    </source>
</evidence>
<sequence length="459" mass="51098">MEEKDGPIQLSVQMCICVEVEDGAVVPGDVSELLAAALGPAWLLTTGPVLNLGLPHCSCSCKNLDSEVALSLSSFVCLLNMKIISSFYLAGLLQERERMKCADKKPYQQLRQAEAHMLCLKKEPTENTTPDDWLEEESEYSEMFCMPCKTFCACLYRLCPQLCSDFWRAEGVGRIQHEEAIPCLHARSAKVEVDFSIRCDCVEEVPDMQLSSAAGAMGQGAWFRLWRRSRLVHGARNVLLAAVHGLPCEGRLPDSLWSSGDSESHKKQQQMAPCRGMPPQPKSSITTFVQCRWIYRDPSCLSLDVPGGNGTGWYSSKYRFLLLVVAVRDERMVLELGQKGLENTLLASQQPFLDGRANAAGGWELQLSLTSFLARVELVLPWRAARRRMSQEGFRLDGCWTSLLAQCFCSPCVHILACFWLLSFGPAEPACPSTEELSPGSPSPDFRHDCIFGSWEPLR</sequence>
<dbReference type="AlphaFoldDB" id="R0LPC9"/>
<dbReference type="Proteomes" id="UP000296049">
    <property type="component" value="Unassembled WGS sequence"/>
</dbReference>
<evidence type="ECO:0000313" key="2">
    <source>
        <dbReference type="EMBL" id="EOB02268.1"/>
    </source>
</evidence>
<dbReference type="EMBL" id="KB742977">
    <property type="protein sequence ID" value="EOB02268.1"/>
    <property type="molecule type" value="Genomic_DNA"/>
</dbReference>
<feature type="region of interest" description="Disordered" evidence="1">
    <location>
        <begin position="257"/>
        <end position="281"/>
    </location>
</feature>
<gene>
    <name evidence="2" type="ORF">Anapl_09352</name>
</gene>
<name>R0LPC9_ANAPL</name>
<keyword evidence="3" id="KW-1185">Reference proteome</keyword>
<organism evidence="2 3">
    <name type="scientific">Anas platyrhynchos</name>
    <name type="common">Mallard</name>
    <name type="synonym">Anas boschas</name>
    <dbReference type="NCBI Taxonomy" id="8839"/>
    <lineage>
        <taxon>Eukaryota</taxon>
        <taxon>Metazoa</taxon>
        <taxon>Chordata</taxon>
        <taxon>Craniata</taxon>
        <taxon>Vertebrata</taxon>
        <taxon>Euteleostomi</taxon>
        <taxon>Archelosauria</taxon>
        <taxon>Archosauria</taxon>
        <taxon>Dinosauria</taxon>
        <taxon>Saurischia</taxon>
        <taxon>Theropoda</taxon>
        <taxon>Coelurosauria</taxon>
        <taxon>Aves</taxon>
        <taxon>Neognathae</taxon>
        <taxon>Galloanserae</taxon>
        <taxon>Anseriformes</taxon>
        <taxon>Anatidae</taxon>
        <taxon>Anatinae</taxon>
        <taxon>Anas</taxon>
    </lineage>
</organism>
<accession>R0LPC9</accession>
<evidence type="ECO:0000313" key="3">
    <source>
        <dbReference type="Proteomes" id="UP000296049"/>
    </source>
</evidence>